<protein>
    <submittedName>
        <fullName evidence="1">Uncharacterized protein</fullName>
    </submittedName>
</protein>
<evidence type="ECO:0000313" key="1">
    <source>
        <dbReference type="EMBL" id="DAF91812.1"/>
    </source>
</evidence>
<proteinExistence type="predicted"/>
<accession>A0A8S5UBG9</accession>
<dbReference type="EMBL" id="BK016062">
    <property type="protein sequence ID" value="DAF91812.1"/>
    <property type="molecule type" value="Genomic_DNA"/>
</dbReference>
<name>A0A8S5UBG9_9CAUD</name>
<sequence length="32" mass="3775">MLSVTNVLVDYLNSLYMELQVPLTSKVRMFRL</sequence>
<reference evidence="1" key="1">
    <citation type="journal article" date="2021" name="Proc. Natl. Acad. Sci. U.S.A.">
        <title>A Catalog of Tens of Thousands of Viruses from Human Metagenomes Reveals Hidden Associations with Chronic Diseases.</title>
        <authorList>
            <person name="Tisza M.J."/>
            <person name="Buck C.B."/>
        </authorList>
    </citation>
    <scope>NUCLEOTIDE SEQUENCE</scope>
    <source>
        <strain evidence="1">CtZkC8</strain>
    </source>
</reference>
<organism evidence="1">
    <name type="scientific">Podoviridae sp. ctZkC8</name>
    <dbReference type="NCBI Taxonomy" id="2825259"/>
    <lineage>
        <taxon>Viruses</taxon>
        <taxon>Duplodnaviria</taxon>
        <taxon>Heunggongvirae</taxon>
        <taxon>Uroviricota</taxon>
        <taxon>Caudoviricetes</taxon>
    </lineage>
</organism>